<evidence type="ECO:0000256" key="7">
    <source>
        <dbReference type="ARBA" id="ARBA00035249"/>
    </source>
</evidence>
<evidence type="ECO:0000256" key="3">
    <source>
        <dbReference type="ARBA" id="ARBA00022946"/>
    </source>
</evidence>
<dbReference type="AlphaFoldDB" id="A0A8T2IS65"/>
<evidence type="ECO:0000256" key="6">
    <source>
        <dbReference type="ARBA" id="ARBA00023274"/>
    </source>
</evidence>
<gene>
    <name evidence="11" type="ORF">GDO86_013644</name>
</gene>
<sequence length="242" mass="28070">MIRVLRVWGRGFRVNTVPLCTGKRPAVERRPQELRTTYCHAVRSYAQIRRREELPSQLDDLPSTMLKKEYTGVQIAGAVNDVVKRLLSLEMASQAEKHKIKTQQLVDKVRSDPQDTSSVEVKIAVLTAKIRSYQEHIQKHPKDKANKRKMLMTIDKRKKLLKLLRRTRYDTFEHVCSQLDIVYTFPPEYYRPVTRRWLAKKALCIKVFQEAKKLRAAGLLRKKRPVKSGSKPEVNQAPGTPV</sequence>
<dbReference type="NCBIfam" id="TIGR00952">
    <property type="entry name" value="S15_bact"/>
    <property type="match status" value="1"/>
</dbReference>
<dbReference type="FunFam" id="1.10.287.10:FF:000015">
    <property type="entry name" value="Mitochondrial ribosomal protein S15"/>
    <property type="match status" value="1"/>
</dbReference>
<evidence type="ECO:0000256" key="4">
    <source>
        <dbReference type="ARBA" id="ARBA00022980"/>
    </source>
</evidence>
<dbReference type="Pfam" id="PF00312">
    <property type="entry name" value="Ribosomal_S15"/>
    <property type="match status" value="1"/>
</dbReference>
<dbReference type="PANTHER" id="PTHR46685">
    <property type="entry name" value="28S RIBOSOMAL PROTEIN S15, MITOCHONDRIAL"/>
    <property type="match status" value="1"/>
</dbReference>
<keyword evidence="5" id="KW-0496">Mitochondrion</keyword>
<evidence type="ECO:0000256" key="2">
    <source>
        <dbReference type="ARBA" id="ARBA00008434"/>
    </source>
</evidence>
<evidence type="ECO:0000256" key="9">
    <source>
        <dbReference type="RuleBase" id="RU003919"/>
    </source>
</evidence>
<evidence type="ECO:0000256" key="8">
    <source>
        <dbReference type="ARBA" id="ARBA00035528"/>
    </source>
</evidence>
<evidence type="ECO:0000313" key="12">
    <source>
        <dbReference type="Proteomes" id="UP000812440"/>
    </source>
</evidence>
<comment type="subcellular location">
    <subcellularLocation>
        <location evidence="1">Mitochondrion</location>
    </subcellularLocation>
</comment>
<evidence type="ECO:0000256" key="5">
    <source>
        <dbReference type="ARBA" id="ARBA00023128"/>
    </source>
</evidence>
<dbReference type="InterPro" id="IPR005290">
    <property type="entry name" value="Ribosomal_uS15_bac-type"/>
</dbReference>
<dbReference type="InterPro" id="IPR052137">
    <property type="entry name" value="uS15_ribosomal"/>
</dbReference>
<dbReference type="Gene3D" id="1.10.287.10">
    <property type="entry name" value="S15/NS1, RNA-binding"/>
    <property type="match status" value="1"/>
</dbReference>
<name>A0A8T2IS65_9PIPI</name>
<dbReference type="GO" id="GO:0003735">
    <property type="term" value="F:structural constituent of ribosome"/>
    <property type="evidence" value="ECO:0007669"/>
    <property type="project" value="InterPro"/>
</dbReference>
<keyword evidence="6 9" id="KW-0687">Ribonucleoprotein</keyword>
<dbReference type="EMBL" id="JAACNH010000008">
    <property type="protein sequence ID" value="KAG8435779.1"/>
    <property type="molecule type" value="Genomic_DNA"/>
</dbReference>
<proteinExistence type="inferred from homology"/>
<accession>A0A8T2IS65</accession>
<dbReference type="HAMAP" id="MF_01343_B">
    <property type="entry name" value="Ribosomal_uS15_B"/>
    <property type="match status" value="1"/>
</dbReference>
<comment type="caution">
    <text evidence="11">The sequence shown here is derived from an EMBL/GenBank/DDBJ whole genome shotgun (WGS) entry which is preliminary data.</text>
</comment>
<evidence type="ECO:0000256" key="10">
    <source>
        <dbReference type="SAM" id="MobiDB-lite"/>
    </source>
</evidence>
<comment type="similarity">
    <text evidence="2 9">Belongs to the universal ribosomal protein uS15 family.</text>
</comment>
<keyword evidence="4 9" id="KW-0689">Ribosomal protein</keyword>
<organism evidence="11 12">
    <name type="scientific">Hymenochirus boettgeri</name>
    <name type="common">Congo dwarf clawed frog</name>
    <dbReference type="NCBI Taxonomy" id="247094"/>
    <lineage>
        <taxon>Eukaryota</taxon>
        <taxon>Metazoa</taxon>
        <taxon>Chordata</taxon>
        <taxon>Craniata</taxon>
        <taxon>Vertebrata</taxon>
        <taxon>Euteleostomi</taxon>
        <taxon>Amphibia</taxon>
        <taxon>Batrachia</taxon>
        <taxon>Anura</taxon>
        <taxon>Pipoidea</taxon>
        <taxon>Pipidae</taxon>
        <taxon>Pipinae</taxon>
        <taxon>Hymenochirus</taxon>
    </lineage>
</organism>
<dbReference type="GO" id="GO:0032543">
    <property type="term" value="P:mitochondrial translation"/>
    <property type="evidence" value="ECO:0007669"/>
    <property type="project" value="TreeGrafter"/>
</dbReference>
<reference evidence="11" key="1">
    <citation type="thesis" date="2020" institute="ProQuest LLC" country="789 East Eisenhower Parkway, Ann Arbor, MI, USA">
        <title>Comparative Genomics and Chromosome Evolution.</title>
        <authorList>
            <person name="Mudd A.B."/>
        </authorList>
    </citation>
    <scope>NUCLEOTIDE SEQUENCE</scope>
    <source>
        <strain evidence="11">Female2</strain>
        <tissue evidence="11">Blood</tissue>
    </source>
</reference>
<dbReference type="CDD" id="cd00677">
    <property type="entry name" value="S15_NS1_EPRS_RNA-bind"/>
    <property type="match status" value="1"/>
</dbReference>
<keyword evidence="12" id="KW-1185">Reference proteome</keyword>
<dbReference type="GO" id="GO:0003723">
    <property type="term" value="F:RNA binding"/>
    <property type="evidence" value="ECO:0007669"/>
    <property type="project" value="TreeGrafter"/>
</dbReference>
<evidence type="ECO:0000313" key="11">
    <source>
        <dbReference type="EMBL" id="KAG8435779.1"/>
    </source>
</evidence>
<dbReference type="SUPFAM" id="SSF47060">
    <property type="entry name" value="S15/NS1 RNA-binding domain"/>
    <property type="match status" value="1"/>
</dbReference>
<dbReference type="InterPro" id="IPR009068">
    <property type="entry name" value="uS15_NS1_RNA-bd_sf"/>
</dbReference>
<protein>
    <recommendedName>
        <fullName evidence="7">Small ribosomal subunit protein uS15m</fullName>
    </recommendedName>
    <alternativeName>
        <fullName evidence="8">28S ribosomal protein S15, mitochondrial</fullName>
    </alternativeName>
</protein>
<evidence type="ECO:0000256" key="1">
    <source>
        <dbReference type="ARBA" id="ARBA00004173"/>
    </source>
</evidence>
<dbReference type="PANTHER" id="PTHR46685:SF1">
    <property type="entry name" value="SMALL RIBOSOMAL SUBUNIT PROTEIN US15M"/>
    <property type="match status" value="1"/>
</dbReference>
<keyword evidence="3" id="KW-0809">Transit peptide</keyword>
<dbReference type="InterPro" id="IPR000589">
    <property type="entry name" value="Ribosomal_uS15"/>
</dbReference>
<dbReference type="OrthoDB" id="441444at2759"/>
<dbReference type="SMART" id="SM01387">
    <property type="entry name" value="Ribosomal_S15"/>
    <property type="match status" value="1"/>
</dbReference>
<dbReference type="Proteomes" id="UP000812440">
    <property type="component" value="Chromosome 7"/>
</dbReference>
<dbReference type="GO" id="GO:0005763">
    <property type="term" value="C:mitochondrial small ribosomal subunit"/>
    <property type="evidence" value="ECO:0007669"/>
    <property type="project" value="TreeGrafter"/>
</dbReference>
<feature type="region of interest" description="Disordered" evidence="10">
    <location>
        <begin position="222"/>
        <end position="242"/>
    </location>
</feature>